<evidence type="ECO:0008006" key="2">
    <source>
        <dbReference type="Google" id="ProtNLM"/>
    </source>
</evidence>
<sequence length="173" mass="19345">MNALLASGCLPNLQQAVEIDGKSYWDGAFAANPAVFPLLYECASQDTLLVLLSPSSLGPTPRTAQDIRQRALELAFTTPFMREMHMIAQARAFVAASALRIGRLERRVMRARFHLIEADGLMGQFAAETRITPHLPFLERLRDLGREQARVWLDRHGRRLGRESSLDLSALFG</sequence>
<organism evidence="1">
    <name type="scientific">mine drainage metagenome</name>
    <dbReference type="NCBI Taxonomy" id="410659"/>
    <lineage>
        <taxon>unclassified sequences</taxon>
        <taxon>metagenomes</taxon>
        <taxon>ecological metagenomes</taxon>
    </lineage>
</organism>
<dbReference type="AlphaFoldDB" id="A0A1J5P6R2"/>
<name>A0A1J5P6R2_9ZZZZ</name>
<dbReference type="SUPFAM" id="SSF52151">
    <property type="entry name" value="FabD/lysophospholipase-like"/>
    <property type="match status" value="1"/>
</dbReference>
<dbReference type="EMBL" id="MLJW01006042">
    <property type="protein sequence ID" value="OIQ67265.1"/>
    <property type="molecule type" value="Genomic_DNA"/>
</dbReference>
<protein>
    <recommendedName>
        <fullName evidence="2">Patatin-like phospholipase</fullName>
    </recommendedName>
</protein>
<accession>A0A1J5P6R2</accession>
<proteinExistence type="predicted"/>
<reference evidence="1" key="1">
    <citation type="submission" date="2016-10" db="EMBL/GenBank/DDBJ databases">
        <title>Sequence of Gallionella enrichment culture.</title>
        <authorList>
            <person name="Poehlein A."/>
            <person name="Muehling M."/>
            <person name="Daniel R."/>
        </authorList>
    </citation>
    <scope>NUCLEOTIDE SEQUENCE</scope>
</reference>
<comment type="caution">
    <text evidence="1">The sequence shown here is derived from an EMBL/GenBank/DDBJ whole genome shotgun (WGS) entry which is preliminary data.</text>
</comment>
<evidence type="ECO:0000313" key="1">
    <source>
        <dbReference type="EMBL" id="OIQ67265.1"/>
    </source>
</evidence>
<gene>
    <name evidence="1" type="ORF">GALL_511590</name>
</gene>
<dbReference type="InterPro" id="IPR016035">
    <property type="entry name" value="Acyl_Trfase/lysoPLipase"/>
</dbReference>